<dbReference type="CDD" id="cd06558">
    <property type="entry name" value="crotonase-like"/>
    <property type="match status" value="1"/>
</dbReference>
<dbReference type="InterPro" id="IPR029045">
    <property type="entry name" value="ClpP/crotonase-like_dom_sf"/>
</dbReference>
<keyword evidence="2" id="KW-0413">Isomerase</keyword>
<sequence length="272" mass="30883">MNFLKESMKYSRRFISTYKFLDIKETNQGYKIIQLEKKPVNSLNTEFCSEIIFALNESESDKNCRGVIFTSKLPVFSAGLDLLEMYKPNPSHLANFWHLVQEMSLKIFSSPLIIFSAINGACPAGGCMIAFGSDYRVMVDGKHTIGLNETLLGLSAPFWLAESLKLLVGHREAERMLSLGILSTPLEALKIGIVDQVVPPEHLLTCCITEMEKWLKVPDVGRIQTKKNIRKQYIEQFISCRNQDLDLFVKGVQQENVQKLLGSYIEALKRKK</sequence>
<dbReference type="Gene3D" id="6.10.250.170">
    <property type="match status" value="1"/>
</dbReference>
<proteinExistence type="predicted"/>
<evidence type="ECO:0000313" key="1">
    <source>
        <dbReference type="Proteomes" id="UP001652625"/>
    </source>
</evidence>
<name>A0ABM4D9T6_HYDVU</name>
<dbReference type="Pfam" id="PF00378">
    <property type="entry name" value="ECH_1"/>
    <property type="match status" value="1"/>
</dbReference>
<keyword evidence="1" id="KW-1185">Reference proteome</keyword>
<dbReference type="PANTHER" id="PTHR11941">
    <property type="entry name" value="ENOYL-COA HYDRATASE-RELATED"/>
    <property type="match status" value="1"/>
</dbReference>
<dbReference type="InterPro" id="IPR001753">
    <property type="entry name" value="Enoyl-CoA_hydra/iso"/>
</dbReference>
<evidence type="ECO:0000313" key="2">
    <source>
        <dbReference type="RefSeq" id="XP_065671104.1"/>
    </source>
</evidence>
<dbReference type="Gene3D" id="3.90.226.10">
    <property type="entry name" value="2-enoyl-CoA Hydratase, Chain A, domain 1"/>
    <property type="match status" value="1"/>
</dbReference>
<dbReference type="GeneID" id="124815243"/>
<dbReference type="GO" id="GO:0016853">
    <property type="term" value="F:isomerase activity"/>
    <property type="evidence" value="ECO:0007669"/>
    <property type="project" value="UniProtKB-KW"/>
</dbReference>
<dbReference type="Proteomes" id="UP001652625">
    <property type="component" value="Chromosome 13"/>
</dbReference>
<dbReference type="RefSeq" id="XP_065671104.1">
    <property type="nucleotide sequence ID" value="XM_065815032.1"/>
</dbReference>
<gene>
    <name evidence="2" type="primary">LOC124815243</name>
</gene>
<dbReference type="SUPFAM" id="SSF52096">
    <property type="entry name" value="ClpP/crotonase"/>
    <property type="match status" value="1"/>
</dbReference>
<protein>
    <submittedName>
        <fullName evidence="2">Enoyl-CoA delta isomerase 1, mitochondrial isoform X3</fullName>
    </submittedName>
</protein>
<dbReference type="PANTHER" id="PTHR11941:SF45">
    <property type="entry name" value="ENOYL-COA DELTA ISOMERASE 1, MITOCHONDRIAL"/>
    <property type="match status" value="1"/>
</dbReference>
<organism evidence="1 2">
    <name type="scientific">Hydra vulgaris</name>
    <name type="common">Hydra</name>
    <name type="synonym">Hydra attenuata</name>
    <dbReference type="NCBI Taxonomy" id="6087"/>
    <lineage>
        <taxon>Eukaryota</taxon>
        <taxon>Metazoa</taxon>
        <taxon>Cnidaria</taxon>
        <taxon>Hydrozoa</taxon>
        <taxon>Hydroidolina</taxon>
        <taxon>Anthoathecata</taxon>
        <taxon>Aplanulata</taxon>
        <taxon>Hydridae</taxon>
        <taxon>Hydra</taxon>
    </lineage>
</organism>
<reference evidence="2" key="1">
    <citation type="submission" date="2025-08" db="UniProtKB">
        <authorList>
            <consortium name="RefSeq"/>
        </authorList>
    </citation>
    <scope>IDENTIFICATION</scope>
</reference>
<accession>A0ABM4D9T6</accession>